<comment type="similarity">
    <text evidence="2">Belongs to the DedA family.</text>
</comment>
<feature type="transmembrane region" description="Helical" evidence="7">
    <location>
        <begin position="48"/>
        <end position="72"/>
    </location>
</feature>
<evidence type="ECO:0000256" key="7">
    <source>
        <dbReference type="SAM" id="Phobius"/>
    </source>
</evidence>
<dbReference type="InterPro" id="IPR032816">
    <property type="entry name" value="VTT_dom"/>
</dbReference>
<keyword evidence="4 7" id="KW-0812">Transmembrane</keyword>
<dbReference type="PANTHER" id="PTHR42709:SF6">
    <property type="entry name" value="UNDECAPRENYL PHOSPHATE TRANSPORTER A"/>
    <property type="match status" value="1"/>
</dbReference>
<evidence type="ECO:0000313" key="9">
    <source>
        <dbReference type="EMBL" id="WRO22381.1"/>
    </source>
</evidence>
<keyword evidence="5 7" id="KW-1133">Transmembrane helix</keyword>
<keyword evidence="10" id="KW-1185">Reference proteome</keyword>
<protein>
    <submittedName>
        <fullName evidence="9">VTT domain-containing protein</fullName>
    </submittedName>
</protein>
<evidence type="ECO:0000256" key="5">
    <source>
        <dbReference type="ARBA" id="ARBA00022989"/>
    </source>
</evidence>
<dbReference type="InterPro" id="IPR051311">
    <property type="entry name" value="DedA_domain"/>
</dbReference>
<evidence type="ECO:0000256" key="2">
    <source>
        <dbReference type="ARBA" id="ARBA00010792"/>
    </source>
</evidence>
<sequence>MVQIIETLNDYGIFGLYMSMLLEGSSIPFPGLAVVLTLGNFLDDGLLQLLAVALGMSLAYCAASFIPYLVGLKFQAKIPDYMFSKIRKVQLWFVRYGELSICLSRPFGIGNYISYVAGMSKVNPVRYAVLTLLGIFPWAFSILLLATIYKAGGEVHWLGSYHFGF</sequence>
<evidence type="ECO:0000256" key="4">
    <source>
        <dbReference type="ARBA" id="ARBA00022692"/>
    </source>
</evidence>
<evidence type="ECO:0000259" key="8">
    <source>
        <dbReference type="Pfam" id="PF09335"/>
    </source>
</evidence>
<feature type="transmembrane region" description="Helical" evidence="7">
    <location>
        <begin position="127"/>
        <end position="149"/>
    </location>
</feature>
<feature type="domain" description="VTT" evidence="8">
    <location>
        <begin position="30"/>
        <end position="143"/>
    </location>
</feature>
<dbReference type="KEGG" id="dbc:MFMK1_002210"/>
<evidence type="ECO:0000256" key="3">
    <source>
        <dbReference type="ARBA" id="ARBA00022475"/>
    </source>
</evidence>
<comment type="subcellular location">
    <subcellularLocation>
        <location evidence="1">Cell membrane</location>
        <topology evidence="1">Multi-pass membrane protein</topology>
    </subcellularLocation>
</comment>
<accession>A0AAU0UQ77</accession>
<evidence type="ECO:0000313" key="10">
    <source>
        <dbReference type="Proteomes" id="UP001329915"/>
    </source>
</evidence>
<evidence type="ECO:0000256" key="1">
    <source>
        <dbReference type="ARBA" id="ARBA00004651"/>
    </source>
</evidence>
<keyword evidence="3" id="KW-1003">Cell membrane</keyword>
<reference evidence="9 10" key="1">
    <citation type="submission" date="2023-04" db="EMBL/GenBank/DDBJ databases">
        <authorList>
            <person name="Hsu D."/>
        </authorList>
    </citation>
    <scope>NUCLEOTIDE SEQUENCE [LARGE SCALE GENOMIC DNA]</scope>
    <source>
        <strain evidence="9 10">MK1</strain>
    </source>
</reference>
<gene>
    <name evidence="9" type="ORF">MFMK1_002210</name>
</gene>
<organism evidence="9 10">
    <name type="scientific">Metallumcola ferriviriculae</name>
    <dbReference type="NCBI Taxonomy" id="3039180"/>
    <lineage>
        <taxon>Bacteria</taxon>
        <taxon>Bacillati</taxon>
        <taxon>Bacillota</taxon>
        <taxon>Clostridia</taxon>
        <taxon>Neomoorellales</taxon>
        <taxon>Desulfitibacteraceae</taxon>
        <taxon>Metallumcola</taxon>
    </lineage>
</organism>
<keyword evidence="6 7" id="KW-0472">Membrane</keyword>
<name>A0AAU0UQ77_9FIRM</name>
<feature type="transmembrane region" description="Helical" evidence="7">
    <location>
        <begin position="21"/>
        <end position="42"/>
    </location>
</feature>
<proteinExistence type="inferred from homology"/>
<dbReference type="RefSeq" id="WP_366921794.1">
    <property type="nucleotide sequence ID" value="NZ_CP121694.1"/>
</dbReference>
<evidence type="ECO:0000256" key="6">
    <source>
        <dbReference type="ARBA" id="ARBA00023136"/>
    </source>
</evidence>
<dbReference type="Proteomes" id="UP001329915">
    <property type="component" value="Chromosome"/>
</dbReference>
<dbReference type="PANTHER" id="PTHR42709">
    <property type="entry name" value="ALKALINE PHOSPHATASE LIKE PROTEIN"/>
    <property type="match status" value="1"/>
</dbReference>
<dbReference type="GO" id="GO:0005886">
    <property type="term" value="C:plasma membrane"/>
    <property type="evidence" value="ECO:0007669"/>
    <property type="project" value="UniProtKB-SubCell"/>
</dbReference>
<dbReference type="Pfam" id="PF09335">
    <property type="entry name" value="VTT_dom"/>
    <property type="match status" value="1"/>
</dbReference>
<dbReference type="EMBL" id="CP121694">
    <property type="protein sequence ID" value="WRO22381.1"/>
    <property type="molecule type" value="Genomic_DNA"/>
</dbReference>
<dbReference type="AlphaFoldDB" id="A0AAU0UQ77"/>